<dbReference type="EMBL" id="BLRZ01000285">
    <property type="protein sequence ID" value="GFP31371.1"/>
    <property type="molecule type" value="Genomic_DNA"/>
</dbReference>
<keyword evidence="5" id="KW-1185">Reference proteome</keyword>
<evidence type="ECO:0000313" key="4">
    <source>
        <dbReference type="Proteomes" id="UP000585609"/>
    </source>
</evidence>
<dbReference type="Proteomes" id="UP000585609">
    <property type="component" value="Unassembled WGS sequence"/>
</dbReference>
<keyword evidence="1" id="KW-0472">Membrane</keyword>
<gene>
    <name evidence="2" type="ORF">HKBW3S09_01121</name>
    <name evidence="3" type="ORF">HKBW3S34_02291</name>
</gene>
<dbReference type="RefSeq" id="WP_176238263.1">
    <property type="nucleotide sequence ID" value="NZ_BLRZ01000285.1"/>
</dbReference>
<evidence type="ECO:0000313" key="2">
    <source>
        <dbReference type="EMBL" id="GFP23656.1"/>
    </source>
</evidence>
<keyword evidence="1" id="KW-0812">Transmembrane</keyword>
<protein>
    <submittedName>
        <fullName evidence="3">Uncharacterized protein</fullName>
    </submittedName>
</protein>
<evidence type="ECO:0000313" key="5">
    <source>
        <dbReference type="Proteomes" id="UP000588083"/>
    </source>
</evidence>
<dbReference type="AlphaFoldDB" id="A0A6V8PKI4"/>
<organism evidence="3 5">
    <name type="scientific">Candidatus Hakubella thermalkaliphila</name>
    <dbReference type="NCBI Taxonomy" id="2754717"/>
    <lineage>
        <taxon>Bacteria</taxon>
        <taxon>Bacillati</taxon>
        <taxon>Actinomycetota</taxon>
        <taxon>Actinomycetota incertae sedis</taxon>
        <taxon>Candidatus Hakubellales</taxon>
        <taxon>Candidatus Hakubellaceae</taxon>
        <taxon>Candidatus Hakubella</taxon>
    </lineage>
</organism>
<evidence type="ECO:0000313" key="3">
    <source>
        <dbReference type="EMBL" id="GFP31371.1"/>
    </source>
</evidence>
<proteinExistence type="predicted"/>
<dbReference type="EMBL" id="BLRW01000158">
    <property type="protein sequence ID" value="GFP23656.1"/>
    <property type="molecule type" value="Genomic_DNA"/>
</dbReference>
<feature type="transmembrane region" description="Helical" evidence="1">
    <location>
        <begin position="7"/>
        <end position="28"/>
    </location>
</feature>
<dbReference type="Proteomes" id="UP000588083">
    <property type="component" value="Unassembled WGS sequence"/>
</dbReference>
<name>A0A6V8PKI4_9ACTN</name>
<reference evidence="4 5" key="1">
    <citation type="journal article" date="2020" name="Front. Microbiol.">
        <title>Single-cell genomics of novel Actinobacteria with the Wood-Ljungdahl pathway discovered in a serpentinizing system.</title>
        <authorList>
            <person name="Merino N."/>
            <person name="Kawai M."/>
            <person name="Boyd E.S."/>
            <person name="Colman D.R."/>
            <person name="McGlynn S.E."/>
            <person name="Nealson K.H."/>
            <person name="Kurokawa K."/>
            <person name="Hongoh Y."/>
        </authorList>
    </citation>
    <scope>NUCLEOTIDE SEQUENCE [LARGE SCALE GENOMIC DNA]</scope>
    <source>
        <strain evidence="2 4">S09_30</strain>
        <strain evidence="3 5">S34</strain>
    </source>
</reference>
<accession>A0A6V8PKI4</accession>
<sequence>MKQNKKISVLVFISAVLVIIIIVAGIYYRFNFGRDKIAEDTEDIEGKLTIEIHELIEKRSGEKTGPYLTLEEVVAWVGRVGESAPWRTHGL</sequence>
<keyword evidence="1" id="KW-1133">Transmembrane helix</keyword>
<comment type="caution">
    <text evidence="3">The sequence shown here is derived from an EMBL/GenBank/DDBJ whole genome shotgun (WGS) entry which is preliminary data.</text>
</comment>
<evidence type="ECO:0000256" key="1">
    <source>
        <dbReference type="SAM" id="Phobius"/>
    </source>
</evidence>